<accession>A0A3P3QJT6</accession>
<dbReference type="GO" id="GO:0004474">
    <property type="term" value="F:malate synthase activity"/>
    <property type="evidence" value="ECO:0007669"/>
    <property type="project" value="InterPro"/>
</dbReference>
<dbReference type="RefSeq" id="WP_046519030.1">
    <property type="nucleotide sequence ID" value="NZ_LAVS01000007.1"/>
</dbReference>
<dbReference type="PANTHER" id="PTHR42739">
    <property type="entry name" value="MALATE SYNTHASE G"/>
    <property type="match status" value="1"/>
</dbReference>
<dbReference type="InterPro" id="IPR048357">
    <property type="entry name" value="MSG_insertion"/>
</dbReference>
<dbReference type="GO" id="GO:0000287">
    <property type="term" value="F:magnesium ion binding"/>
    <property type="evidence" value="ECO:0007669"/>
    <property type="project" value="TreeGrafter"/>
</dbReference>
<comment type="caution">
    <text evidence="2">The sequence shown here is derived from an EMBL/GenBank/DDBJ whole genome shotgun (WGS) entry which is preliminary data.</text>
</comment>
<keyword evidence="3" id="KW-1185">Reference proteome</keyword>
<protein>
    <submittedName>
        <fullName evidence="2">Malate synthase</fullName>
    </submittedName>
</protein>
<name>A0A3P3QJT6_9GAMM</name>
<dbReference type="Pfam" id="PF20658">
    <property type="entry name" value="MSG_insertion"/>
    <property type="match status" value="1"/>
</dbReference>
<dbReference type="EMBL" id="RRCF01000002">
    <property type="protein sequence ID" value="RRJ21315.1"/>
    <property type="molecule type" value="Genomic_DNA"/>
</dbReference>
<sequence length="171" mass="19166">MNMTATQHSHQDHDIREEISHIAELNQSHVRQIMDYSKAFLDKVFPLDRGSHKDVCSYVVYYQHLLAFFADGSNSGLKTPAQFVAFGGHPEQPQSLLLKDGERHVELLFCHKGVHGSLDKAGIEDIQLQLTGEQTGWFSMIRGNAQPQPCIASAQNSPCFRAKEGGDYRVN</sequence>
<feature type="domain" description="Malate synthase G alpha-beta insertion" evidence="1">
    <location>
        <begin position="31"/>
        <end position="99"/>
    </location>
</feature>
<dbReference type="AlphaFoldDB" id="A0A3P3QJT6"/>
<dbReference type="GO" id="GO:0006097">
    <property type="term" value="P:glyoxylate cycle"/>
    <property type="evidence" value="ECO:0007669"/>
    <property type="project" value="InterPro"/>
</dbReference>
<gene>
    <name evidence="2" type="ORF">EIK76_10580</name>
</gene>
<dbReference type="Proteomes" id="UP000276260">
    <property type="component" value="Unassembled WGS sequence"/>
</dbReference>
<dbReference type="SUPFAM" id="SSF51645">
    <property type="entry name" value="Malate synthase G"/>
    <property type="match status" value="1"/>
</dbReference>
<dbReference type="PANTHER" id="PTHR42739:SF1">
    <property type="entry name" value="MALATE SYNTHASE G"/>
    <property type="match status" value="1"/>
</dbReference>
<organism evidence="2 3">
    <name type="scientific">Rheinheimera mesophila</name>
    <dbReference type="NCBI Taxonomy" id="1547515"/>
    <lineage>
        <taxon>Bacteria</taxon>
        <taxon>Pseudomonadati</taxon>
        <taxon>Pseudomonadota</taxon>
        <taxon>Gammaproteobacteria</taxon>
        <taxon>Chromatiales</taxon>
        <taxon>Chromatiaceae</taxon>
        <taxon>Rheinheimera</taxon>
    </lineage>
</organism>
<dbReference type="InterPro" id="IPR006253">
    <property type="entry name" value="Malate_synthG"/>
</dbReference>
<dbReference type="GO" id="GO:0005829">
    <property type="term" value="C:cytosol"/>
    <property type="evidence" value="ECO:0007669"/>
    <property type="project" value="TreeGrafter"/>
</dbReference>
<dbReference type="GO" id="GO:0009436">
    <property type="term" value="P:glyoxylate catabolic process"/>
    <property type="evidence" value="ECO:0007669"/>
    <property type="project" value="TreeGrafter"/>
</dbReference>
<reference evidence="2 3" key="1">
    <citation type="submission" date="2018-11" db="EMBL/GenBank/DDBJ databases">
        <title>Draft genome analysis of Rheinheimera mesophila isolated from an industrial waste site.</title>
        <authorList>
            <person name="Yu Q."/>
            <person name="Qi Y."/>
            <person name="Zhang H."/>
            <person name="Lu Y."/>
            <person name="Pu J."/>
        </authorList>
    </citation>
    <scope>NUCLEOTIDE SEQUENCE [LARGE SCALE GENOMIC DNA]</scope>
    <source>
        <strain evidence="2 3">IITR13</strain>
    </source>
</reference>
<evidence type="ECO:0000259" key="1">
    <source>
        <dbReference type="Pfam" id="PF20658"/>
    </source>
</evidence>
<dbReference type="OrthoDB" id="9762054at2"/>
<dbReference type="Gene3D" id="2.170.170.11">
    <property type="entry name" value="Malate synthase G - maily-beta sub-domain"/>
    <property type="match status" value="1"/>
</dbReference>
<proteinExistence type="predicted"/>
<dbReference type="InterPro" id="IPR011076">
    <property type="entry name" value="Malate_synth_sf"/>
</dbReference>
<evidence type="ECO:0000313" key="3">
    <source>
        <dbReference type="Proteomes" id="UP000276260"/>
    </source>
</evidence>
<evidence type="ECO:0000313" key="2">
    <source>
        <dbReference type="EMBL" id="RRJ21315.1"/>
    </source>
</evidence>